<proteinExistence type="predicted"/>
<evidence type="ECO:0000256" key="2">
    <source>
        <dbReference type="SAM" id="SignalP"/>
    </source>
</evidence>
<feature type="transmembrane region" description="Helical" evidence="1">
    <location>
        <begin position="49"/>
        <end position="71"/>
    </location>
</feature>
<feature type="chain" id="PRO_5032402490" description="DUF4235 domain-containing protein" evidence="2">
    <location>
        <begin position="26"/>
        <end position="91"/>
    </location>
</feature>
<keyword evidence="1" id="KW-1133">Transmembrane helix</keyword>
<dbReference type="InterPro" id="IPR025329">
    <property type="entry name" value="DUF4235"/>
</dbReference>
<keyword evidence="1" id="KW-0812">Transmembrane</keyword>
<dbReference type="RefSeq" id="WP_184497008.1">
    <property type="nucleotide sequence ID" value="NZ_JACIJO010000003.1"/>
</dbReference>
<sequence length="91" mass="9860">MKLSKNKFQILSALLSLGVAALAKAAVDNRYEAITGKEAPKNPESAEATLGNVILYTAFTAAVGVTAKIIVRKYFTKQWKKVDGNVPKHLK</sequence>
<protein>
    <recommendedName>
        <fullName evidence="5">DUF4235 domain-containing protein</fullName>
    </recommendedName>
</protein>
<keyword evidence="2" id="KW-0732">Signal</keyword>
<evidence type="ECO:0008006" key="5">
    <source>
        <dbReference type="Google" id="ProtNLM"/>
    </source>
</evidence>
<keyword evidence="1" id="KW-0472">Membrane</keyword>
<name>A0A841MLB6_9BACT</name>
<gene>
    <name evidence="3" type="ORF">FHS59_003873</name>
</gene>
<evidence type="ECO:0000256" key="1">
    <source>
        <dbReference type="SAM" id="Phobius"/>
    </source>
</evidence>
<feature type="signal peptide" evidence="2">
    <location>
        <begin position="1"/>
        <end position="25"/>
    </location>
</feature>
<accession>A0A841MLB6</accession>
<dbReference type="Proteomes" id="UP000588604">
    <property type="component" value="Unassembled WGS sequence"/>
</dbReference>
<comment type="caution">
    <text evidence="3">The sequence shown here is derived from an EMBL/GenBank/DDBJ whole genome shotgun (WGS) entry which is preliminary data.</text>
</comment>
<dbReference type="AlphaFoldDB" id="A0A841MLB6"/>
<evidence type="ECO:0000313" key="3">
    <source>
        <dbReference type="EMBL" id="MBB6328230.1"/>
    </source>
</evidence>
<keyword evidence="4" id="KW-1185">Reference proteome</keyword>
<organism evidence="3 4">
    <name type="scientific">Algoriphagus iocasae</name>
    <dbReference type="NCBI Taxonomy" id="1836499"/>
    <lineage>
        <taxon>Bacteria</taxon>
        <taxon>Pseudomonadati</taxon>
        <taxon>Bacteroidota</taxon>
        <taxon>Cytophagia</taxon>
        <taxon>Cytophagales</taxon>
        <taxon>Cyclobacteriaceae</taxon>
        <taxon>Algoriphagus</taxon>
    </lineage>
</organism>
<reference evidence="3 4" key="1">
    <citation type="submission" date="2020-08" db="EMBL/GenBank/DDBJ databases">
        <title>Genomic Encyclopedia of Type Strains, Phase IV (KMG-IV): sequencing the most valuable type-strain genomes for metagenomic binning, comparative biology and taxonomic classification.</title>
        <authorList>
            <person name="Goeker M."/>
        </authorList>
    </citation>
    <scope>NUCLEOTIDE SEQUENCE [LARGE SCALE GENOMIC DNA]</scope>
    <source>
        <strain evidence="3 4">DSM 102044</strain>
    </source>
</reference>
<evidence type="ECO:0000313" key="4">
    <source>
        <dbReference type="Proteomes" id="UP000588604"/>
    </source>
</evidence>
<dbReference type="Pfam" id="PF14019">
    <property type="entry name" value="DUF4235"/>
    <property type="match status" value="1"/>
</dbReference>
<dbReference type="EMBL" id="JACIJO010000003">
    <property type="protein sequence ID" value="MBB6328230.1"/>
    <property type="molecule type" value="Genomic_DNA"/>
</dbReference>